<dbReference type="PROSITE" id="PS50887">
    <property type="entry name" value="GGDEF"/>
    <property type="match status" value="1"/>
</dbReference>
<evidence type="ECO:0000256" key="2">
    <source>
        <dbReference type="SAM" id="Phobius"/>
    </source>
</evidence>
<dbReference type="SUPFAM" id="SSF103190">
    <property type="entry name" value="Sensory domain-like"/>
    <property type="match status" value="1"/>
</dbReference>
<comment type="caution">
    <text evidence="4">The sequence shown here is derived from an EMBL/GenBank/DDBJ whole genome shotgun (WGS) entry which is preliminary data.</text>
</comment>
<dbReference type="InterPro" id="IPR052163">
    <property type="entry name" value="DGC-Regulatory_Protein"/>
</dbReference>
<keyword evidence="5" id="KW-1185">Reference proteome</keyword>
<name>A0ABS2DG68_9BACI</name>
<dbReference type="NCBIfam" id="TIGR00254">
    <property type="entry name" value="GGDEF"/>
    <property type="match status" value="1"/>
</dbReference>
<dbReference type="Pfam" id="PF00990">
    <property type="entry name" value="GGDEF"/>
    <property type="match status" value="1"/>
</dbReference>
<proteinExistence type="predicted"/>
<dbReference type="PANTHER" id="PTHR46663">
    <property type="entry name" value="DIGUANYLATE CYCLASE DGCT-RELATED"/>
    <property type="match status" value="1"/>
</dbReference>
<keyword evidence="1" id="KW-0175">Coiled coil</keyword>
<dbReference type="EMBL" id="JAFELM010000018">
    <property type="protein sequence ID" value="MBM6617025.1"/>
    <property type="molecule type" value="Genomic_DNA"/>
</dbReference>
<feature type="coiled-coil region" evidence="1">
    <location>
        <begin position="349"/>
        <end position="376"/>
    </location>
</feature>
<dbReference type="SMART" id="SM00267">
    <property type="entry name" value="GGDEF"/>
    <property type="match status" value="1"/>
</dbReference>
<feature type="transmembrane region" description="Helical" evidence="2">
    <location>
        <begin position="7"/>
        <end position="28"/>
    </location>
</feature>
<evidence type="ECO:0000256" key="1">
    <source>
        <dbReference type="SAM" id="Coils"/>
    </source>
</evidence>
<dbReference type="InterPro" id="IPR029151">
    <property type="entry name" value="Sensor-like_sf"/>
</dbReference>
<keyword evidence="2" id="KW-1133">Transmembrane helix</keyword>
<feature type="transmembrane region" description="Helical" evidence="2">
    <location>
        <begin position="296"/>
        <end position="315"/>
    </location>
</feature>
<dbReference type="InterPro" id="IPR043128">
    <property type="entry name" value="Rev_trsase/Diguanyl_cyclase"/>
</dbReference>
<organism evidence="4 5">
    <name type="scientific">Bacillus suaedaesalsae</name>
    <dbReference type="NCBI Taxonomy" id="2810349"/>
    <lineage>
        <taxon>Bacteria</taxon>
        <taxon>Bacillati</taxon>
        <taxon>Bacillota</taxon>
        <taxon>Bacilli</taxon>
        <taxon>Bacillales</taxon>
        <taxon>Bacillaceae</taxon>
        <taxon>Bacillus</taxon>
    </lineage>
</organism>
<gene>
    <name evidence="4" type="ORF">JR050_04980</name>
</gene>
<dbReference type="RefSeq" id="WP_204202411.1">
    <property type="nucleotide sequence ID" value="NZ_JAFELM010000018.1"/>
</dbReference>
<dbReference type="Gene3D" id="6.10.340.10">
    <property type="match status" value="1"/>
</dbReference>
<dbReference type="InterPro" id="IPR000160">
    <property type="entry name" value="GGDEF_dom"/>
</dbReference>
<evidence type="ECO:0000259" key="3">
    <source>
        <dbReference type="PROSITE" id="PS50887"/>
    </source>
</evidence>
<dbReference type="CDD" id="cd01949">
    <property type="entry name" value="GGDEF"/>
    <property type="match status" value="1"/>
</dbReference>
<evidence type="ECO:0000313" key="5">
    <source>
        <dbReference type="Proteomes" id="UP001518925"/>
    </source>
</evidence>
<dbReference type="Gene3D" id="3.30.70.270">
    <property type="match status" value="1"/>
</dbReference>
<feature type="domain" description="GGDEF" evidence="3">
    <location>
        <begin position="402"/>
        <end position="535"/>
    </location>
</feature>
<dbReference type="Proteomes" id="UP001518925">
    <property type="component" value="Unassembled WGS sequence"/>
</dbReference>
<dbReference type="InterPro" id="IPR029787">
    <property type="entry name" value="Nucleotide_cyclase"/>
</dbReference>
<dbReference type="PANTHER" id="PTHR46663:SF2">
    <property type="entry name" value="GGDEF DOMAIN-CONTAINING PROTEIN"/>
    <property type="match status" value="1"/>
</dbReference>
<sequence length="535" mass="60149">MSITVRTYFVVILSIFVIVLTSFLTYTISKESSTTLEKQIGESLSSDAMQIADNLDHFMWARYGEISLLKELELLKNPKDIKEVEKLLNELQTNFPSFSWVGYTDKDGVVQAATDNVLVGQNISERPVFKEARYQTFIGDVHEAVLLAELLPNPTGEPLKFVDISSPIFNENNEFIGVLAAHMSWTWTKEVSQSVLKPTKQKKDKVDVLIVSKIDNTVLLGPNELLGQKLDINAVNKAQSGKNDWSIEKWPDGKHYLTGYALADGMLNYPGLNWSVIVRQPEAIAFHSSEQLKTNVIVLGLLSTVLFATIGWYLAGIISNPLRKIAMTADLLRKGEKVEIPYNKGIKDIEILSRSLRELLATLTKTESELDKMEQLAHLDKLTGLHNRLALELYLKKLSPNATFAFLYIDLDGFKLVNDNLGHHHGDVLLQAVANRLKKAIRENEHVFRLGGDEFVTIIETTNLYEHSTIVGKRIIQSINDPFTIEGNNVQIGCSIGCAFYPMDDLDPNQVLRYADQALYRSKDTGKNKISFFKS</sequence>
<keyword evidence="2" id="KW-0472">Membrane</keyword>
<dbReference type="SUPFAM" id="SSF55073">
    <property type="entry name" value="Nucleotide cyclase"/>
    <property type="match status" value="1"/>
</dbReference>
<accession>A0ABS2DG68</accession>
<keyword evidence="2" id="KW-0812">Transmembrane</keyword>
<reference evidence="4 5" key="1">
    <citation type="submission" date="2021-02" db="EMBL/GenBank/DDBJ databases">
        <title>Bacillus sp. RD4P76, an endophyte from a halophyte.</title>
        <authorList>
            <person name="Sun J.-Q."/>
        </authorList>
    </citation>
    <scope>NUCLEOTIDE SEQUENCE [LARGE SCALE GENOMIC DNA]</scope>
    <source>
        <strain evidence="4 5">RD4P76</strain>
    </source>
</reference>
<protein>
    <submittedName>
        <fullName evidence="4">GGDEF domain-containing protein</fullName>
    </submittedName>
</protein>
<evidence type="ECO:0000313" key="4">
    <source>
        <dbReference type="EMBL" id="MBM6617025.1"/>
    </source>
</evidence>
<dbReference type="Gene3D" id="3.30.450.20">
    <property type="entry name" value="PAS domain"/>
    <property type="match status" value="1"/>
</dbReference>
<dbReference type="CDD" id="cd12914">
    <property type="entry name" value="PDC1_DGC_like"/>
    <property type="match status" value="1"/>
</dbReference>